<dbReference type="RefSeq" id="WP_223905911.1">
    <property type="nucleotide sequence ID" value="NZ_AP024238.1"/>
</dbReference>
<dbReference type="SUPFAM" id="SSF55874">
    <property type="entry name" value="ATPase domain of HSP90 chaperone/DNA topoisomerase II/histidine kinase"/>
    <property type="match status" value="1"/>
</dbReference>
<dbReference type="InterPro" id="IPR050482">
    <property type="entry name" value="Sensor_HK_TwoCompSys"/>
</dbReference>
<dbReference type="Gene3D" id="1.20.5.1930">
    <property type="match status" value="1"/>
</dbReference>
<evidence type="ECO:0000259" key="5">
    <source>
        <dbReference type="PROSITE" id="PS50109"/>
    </source>
</evidence>
<evidence type="ECO:0000256" key="1">
    <source>
        <dbReference type="ARBA" id="ARBA00022679"/>
    </source>
</evidence>
<dbReference type="Pfam" id="PF13426">
    <property type="entry name" value="PAS_9"/>
    <property type="match status" value="1"/>
</dbReference>
<dbReference type="Proteomes" id="UP000824366">
    <property type="component" value="Chromosome"/>
</dbReference>
<gene>
    <name evidence="7" type="ORF">MIZ03_4597</name>
</gene>
<dbReference type="Pfam" id="PF07730">
    <property type="entry name" value="HisKA_3"/>
    <property type="match status" value="1"/>
</dbReference>
<dbReference type="Pfam" id="PF02518">
    <property type="entry name" value="HATPase_c"/>
    <property type="match status" value="1"/>
</dbReference>
<name>A0ABN6DD50_9BURK</name>
<dbReference type="Gene3D" id="3.30.450.20">
    <property type="entry name" value="PAS domain"/>
    <property type="match status" value="1"/>
</dbReference>
<evidence type="ECO:0000313" key="7">
    <source>
        <dbReference type="EMBL" id="BCO29673.1"/>
    </source>
</evidence>
<feature type="domain" description="Histidine kinase" evidence="5">
    <location>
        <begin position="190"/>
        <end position="398"/>
    </location>
</feature>
<dbReference type="InterPro" id="IPR005467">
    <property type="entry name" value="His_kinase_dom"/>
</dbReference>
<organism evidence="7 8">
    <name type="scientific">Rhodoferax lithotrophicus</name>
    <dbReference type="NCBI Taxonomy" id="2798804"/>
    <lineage>
        <taxon>Bacteria</taxon>
        <taxon>Pseudomonadati</taxon>
        <taxon>Pseudomonadota</taxon>
        <taxon>Betaproteobacteria</taxon>
        <taxon>Burkholderiales</taxon>
        <taxon>Comamonadaceae</taxon>
        <taxon>Rhodoferax</taxon>
    </lineage>
</organism>
<dbReference type="PANTHER" id="PTHR24421">
    <property type="entry name" value="NITRATE/NITRITE SENSOR PROTEIN NARX-RELATED"/>
    <property type="match status" value="1"/>
</dbReference>
<keyword evidence="2" id="KW-0418">Kinase</keyword>
<evidence type="ECO:0008006" key="9">
    <source>
        <dbReference type="Google" id="ProtNLM"/>
    </source>
</evidence>
<dbReference type="Gene3D" id="3.30.565.10">
    <property type="entry name" value="Histidine kinase-like ATPase, C-terminal domain"/>
    <property type="match status" value="1"/>
</dbReference>
<keyword evidence="1" id="KW-0808">Transferase</keyword>
<dbReference type="SMART" id="SM00387">
    <property type="entry name" value="HATPase_c"/>
    <property type="match status" value="1"/>
</dbReference>
<evidence type="ECO:0000256" key="3">
    <source>
        <dbReference type="ARBA" id="ARBA00023012"/>
    </source>
</evidence>
<evidence type="ECO:0000259" key="6">
    <source>
        <dbReference type="PROSITE" id="PS50112"/>
    </source>
</evidence>
<keyword evidence="8" id="KW-1185">Reference proteome</keyword>
<dbReference type="CDD" id="cd16917">
    <property type="entry name" value="HATPase_UhpB-NarQ-NarX-like"/>
    <property type="match status" value="1"/>
</dbReference>
<sequence>MQINSQAVLNPPNAAVEPVLQKQLALLLESTGEGIYGIDMQGRCTFINRAGAHMIGREPEDVLGRNMHDLTHHSHPDGHPYPPHDCAIFNAFRQGLPCRIDTEVFWHRDQHCFPVEYSSYPLMDGSTVLGAVVTFVDITERKRAADALRAAKDELEQRVDERTQALSVALGQLRELSAYSETVREEERTRIAREVHDELGSLLVALKMDVNWMDKRLSEQQQRTPHEAEAMRTRLRSKCQNMSGLIERAVDNVGRIITDLRPSILDHQGLWAALEWQAHEFAQSAELALDWDMQGTDGVELPEPEAMAVFRIFQEMLSNVARHAQATALTLRIQVDARLLTISVQDNGCGASTLAFEAPTAYGVMGMRERARHFGGQLEISSQIGLGSLFSLRLPLSKI</sequence>
<dbReference type="PROSITE" id="PS50109">
    <property type="entry name" value="HIS_KIN"/>
    <property type="match status" value="1"/>
</dbReference>
<accession>A0ABN6DD50</accession>
<evidence type="ECO:0000256" key="2">
    <source>
        <dbReference type="ARBA" id="ARBA00022777"/>
    </source>
</evidence>
<evidence type="ECO:0000313" key="8">
    <source>
        <dbReference type="Proteomes" id="UP000824366"/>
    </source>
</evidence>
<keyword evidence="3" id="KW-0902">Two-component regulatory system</keyword>
<keyword evidence="4" id="KW-0175">Coiled coil</keyword>
<proteinExistence type="predicted"/>
<feature type="coiled-coil region" evidence="4">
    <location>
        <begin position="138"/>
        <end position="165"/>
    </location>
</feature>
<dbReference type="InterPro" id="IPR000014">
    <property type="entry name" value="PAS"/>
</dbReference>
<dbReference type="InterPro" id="IPR035965">
    <property type="entry name" value="PAS-like_dom_sf"/>
</dbReference>
<feature type="domain" description="PAS" evidence="6">
    <location>
        <begin position="20"/>
        <end position="77"/>
    </location>
</feature>
<protein>
    <recommendedName>
        <fullName evidence="9">Histidine kinase</fullName>
    </recommendedName>
</protein>
<dbReference type="PROSITE" id="PS50112">
    <property type="entry name" value="PAS"/>
    <property type="match status" value="1"/>
</dbReference>
<dbReference type="SUPFAM" id="SSF55785">
    <property type="entry name" value="PYP-like sensor domain (PAS domain)"/>
    <property type="match status" value="1"/>
</dbReference>
<evidence type="ECO:0000256" key="4">
    <source>
        <dbReference type="SAM" id="Coils"/>
    </source>
</evidence>
<dbReference type="InterPro" id="IPR036890">
    <property type="entry name" value="HATPase_C_sf"/>
</dbReference>
<dbReference type="CDD" id="cd00130">
    <property type="entry name" value="PAS"/>
    <property type="match status" value="1"/>
</dbReference>
<reference evidence="7 8" key="1">
    <citation type="journal article" date="2021" name="Microbiol. Spectr.">
        <title>A Single Bacterium Capable of Oxidation and Reduction of Iron at Circumneutral pH.</title>
        <authorList>
            <person name="Kato S."/>
            <person name="Ohkuma M."/>
        </authorList>
    </citation>
    <scope>NUCLEOTIDE SEQUENCE [LARGE SCALE GENOMIC DNA]</scope>
    <source>
        <strain evidence="7 8">MIZ03</strain>
    </source>
</reference>
<dbReference type="InterPro" id="IPR011712">
    <property type="entry name" value="Sig_transdc_His_kin_sub3_dim/P"/>
</dbReference>
<dbReference type="EMBL" id="AP024238">
    <property type="protein sequence ID" value="BCO29673.1"/>
    <property type="molecule type" value="Genomic_DNA"/>
</dbReference>
<dbReference type="SMART" id="SM00091">
    <property type="entry name" value="PAS"/>
    <property type="match status" value="1"/>
</dbReference>
<dbReference type="InterPro" id="IPR003594">
    <property type="entry name" value="HATPase_dom"/>
</dbReference>
<dbReference type="NCBIfam" id="TIGR00229">
    <property type="entry name" value="sensory_box"/>
    <property type="match status" value="1"/>
</dbReference>
<dbReference type="PANTHER" id="PTHR24421:SF59">
    <property type="entry name" value="OXYGEN SENSOR HISTIDINE KINASE NREB"/>
    <property type="match status" value="1"/>
</dbReference>